<dbReference type="EMBL" id="BOQN01000035">
    <property type="protein sequence ID" value="GIM90695.1"/>
    <property type="molecule type" value="Genomic_DNA"/>
</dbReference>
<evidence type="ECO:0000259" key="4">
    <source>
        <dbReference type="PROSITE" id="PS50110"/>
    </source>
</evidence>
<feature type="region of interest" description="Disordered" evidence="3">
    <location>
        <begin position="120"/>
        <end position="141"/>
    </location>
</feature>
<dbReference type="SUPFAM" id="SSF52172">
    <property type="entry name" value="CheY-like"/>
    <property type="match status" value="1"/>
</dbReference>
<proteinExistence type="predicted"/>
<protein>
    <submittedName>
        <fullName evidence="5">Response regulator</fullName>
    </submittedName>
</protein>
<dbReference type="InterPro" id="IPR011006">
    <property type="entry name" value="CheY-like_superfamily"/>
</dbReference>
<evidence type="ECO:0000256" key="1">
    <source>
        <dbReference type="ARBA" id="ARBA00022553"/>
    </source>
</evidence>
<dbReference type="Proteomes" id="UP000677082">
    <property type="component" value="Unassembled WGS sequence"/>
</dbReference>
<evidence type="ECO:0000256" key="2">
    <source>
        <dbReference type="PROSITE-ProRule" id="PRU00169"/>
    </source>
</evidence>
<dbReference type="InterPro" id="IPR001789">
    <property type="entry name" value="Sig_transdc_resp-reg_receiver"/>
</dbReference>
<dbReference type="Pfam" id="PF00072">
    <property type="entry name" value="Response_reg"/>
    <property type="match status" value="1"/>
</dbReference>
<dbReference type="PROSITE" id="PS50110">
    <property type="entry name" value="RESPONSE_REGULATORY"/>
    <property type="match status" value="1"/>
</dbReference>
<dbReference type="Gene3D" id="3.40.50.2300">
    <property type="match status" value="1"/>
</dbReference>
<dbReference type="SMART" id="SM00448">
    <property type="entry name" value="REC"/>
    <property type="match status" value="1"/>
</dbReference>
<evidence type="ECO:0000313" key="6">
    <source>
        <dbReference type="Proteomes" id="UP000677082"/>
    </source>
</evidence>
<organism evidence="5 6">
    <name type="scientific">Paractinoplanes toevensis</name>
    <dbReference type="NCBI Taxonomy" id="571911"/>
    <lineage>
        <taxon>Bacteria</taxon>
        <taxon>Bacillati</taxon>
        <taxon>Actinomycetota</taxon>
        <taxon>Actinomycetes</taxon>
        <taxon>Micromonosporales</taxon>
        <taxon>Micromonosporaceae</taxon>
        <taxon>Paractinoplanes</taxon>
    </lineage>
</organism>
<dbReference type="GO" id="GO:0000160">
    <property type="term" value="P:phosphorelay signal transduction system"/>
    <property type="evidence" value="ECO:0007669"/>
    <property type="project" value="InterPro"/>
</dbReference>
<gene>
    <name evidence="5" type="ORF">Ato02nite_024880</name>
</gene>
<dbReference type="RefSeq" id="WP_213006626.1">
    <property type="nucleotide sequence ID" value="NZ_BOQN01000035.1"/>
</dbReference>
<dbReference type="CDD" id="cd00156">
    <property type="entry name" value="REC"/>
    <property type="match status" value="1"/>
</dbReference>
<dbReference type="AlphaFoldDB" id="A0A919W3M8"/>
<sequence length="141" mass="14645">MTTLVLAEDDDDIRMITARILRRAGFTVIEAGDGAEGLRAVREHRPAAVVSDIDMPVMSGVDLCLAIRADDSMKDLPVIFVSGSLTPGDSRPAKAQATAVVSKPFRPGELVACVRDALPSDSTTADSATADSATADSATAD</sequence>
<keyword evidence="6" id="KW-1185">Reference proteome</keyword>
<keyword evidence="1 2" id="KW-0597">Phosphoprotein</keyword>
<comment type="caution">
    <text evidence="5">The sequence shown here is derived from an EMBL/GenBank/DDBJ whole genome shotgun (WGS) entry which is preliminary data.</text>
</comment>
<dbReference type="PANTHER" id="PTHR44591:SF3">
    <property type="entry name" value="RESPONSE REGULATORY DOMAIN-CONTAINING PROTEIN"/>
    <property type="match status" value="1"/>
</dbReference>
<evidence type="ECO:0000313" key="5">
    <source>
        <dbReference type="EMBL" id="GIM90695.1"/>
    </source>
</evidence>
<feature type="modified residue" description="4-aspartylphosphate" evidence="2">
    <location>
        <position position="52"/>
    </location>
</feature>
<feature type="domain" description="Response regulatory" evidence="4">
    <location>
        <begin position="3"/>
        <end position="118"/>
    </location>
</feature>
<dbReference type="PANTHER" id="PTHR44591">
    <property type="entry name" value="STRESS RESPONSE REGULATOR PROTEIN 1"/>
    <property type="match status" value="1"/>
</dbReference>
<dbReference type="InterPro" id="IPR050595">
    <property type="entry name" value="Bact_response_regulator"/>
</dbReference>
<evidence type="ECO:0000256" key="3">
    <source>
        <dbReference type="SAM" id="MobiDB-lite"/>
    </source>
</evidence>
<accession>A0A919W3M8</accession>
<name>A0A919W3M8_9ACTN</name>
<reference evidence="5 6" key="1">
    <citation type="submission" date="2021-03" db="EMBL/GenBank/DDBJ databases">
        <title>Whole genome shotgun sequence of Actinoplanes toevensis NBRC 105298.</title>
        <authorList>
            <person name="Komaki H."/>
            <person name="Tamura T."/>
        </authorList>
    </citation>
    <scope>NUCLEOTIDE SEQUENCE [LARGE SCALE GENOMIC DNA]</scope>
    <source>
        <strain evidence="5 6">NBRC 105298</strain>
    </source>
</reference>